<feature type="compositionally biased region" description="Acidic residues" evidence="2">
    <location>
        <begin position="385"/>
        <end position="394"/>
    </location>
</feature>
<feature type="compositionally biased region" description="Low complexity" evidence="2">
    <location>
        <begin position="395"/>
        <end position="408"/>
    </location>
</feature>
<dbReference type="OrthoDB" id="2576160at2759"/>
<feature type="compositionally biased region" description="Acidic residues" evidence="2">
    <location>
        <begin position="112"/>
        <end position="124"/>
    </location>
</feature>
<feature type="region of interest" description="Disordered" evidence="2">
    <location>
        <begin position="859"/>
        <end position="900"/>
    </location>
</feature>
<feature type="compositionally biased region" description="Pro residues" evidence="2">
    <location>
        <begin position="219"/>
        <end position="240"/>
    </location>
</feature>
<feature type="compositionally biased region" description="Basic residues" evidence="2">
    <location>
        <begin position="609"/>
        <end position="620"/>
    </location>
</feature>
<feature type="region of interest" description="Disordered" evidence="2">
    <location>
        <begin position="804"/>
        <end position="823"/>
    </location>
</feature>
<dbReference type="InterPro" id="IPR019607">
    <property type="entry name" value="Putative_zinc-finger_domain"/>
</dbReference>
<feature type="compositionally biased region" description="Low complexity" evidence="2">
    <location>
        <begin position="973"/>
        <end position="985"/>
    </location>
</feature>
<evidence type="ECO:0000259" key="3">
    <source>
        <dbReference type="Pfam" id="PF10650"/>
    </source>
</evidence>
<feature type="compositionally biased region" description="Pro residues" evidence="2">
    <location>
        <begin position="194"/>
        <end position="206"/>
    </location>
</feature>
<evidence type="ECO:0000313" key="5">
    <source>
        <dbReference type="Proteomes" id="UP000094065"/>
    </source>
</evidence>
<keyword evidence="1" id="KW-0175">Coiled coil</keyword>
<evidence type="ECO:0000256" key="2">
    <source>
        <dbReference type="SAM" id="MobiDB-lite"/>
    </source>
</evidence>
<feature type="domain" description="Putative zinc-finger" evidence="3">
    <location>
        <begin position="1162"/>
        <end position="1182"/>
    </location>
</feature>
<gene>
    <name evidence="4" type="ORF">L202_05944</name>
</gene>
<feature type="coiled-coil region" evidence="1">
    <location>
        <begin position="1034"/>
        <end position="1061"/>
    </location>
</feature>
<feature type="compositionally biased region" description="Low complexity" evidence="2">
    <location>
        <begin position="48"/>
        <end position="59"/>
    </location>
</feature>
<reference evidence="4 5" key="1">
    <citation type="submission" date="2016-06" db="EMBL/GenBank/DDBJ databases">
        <title>Evolution of pathogenesis and genome organization in the Tremellales.</title>
        <authorList>
            <person name="Cuomo C."/>
            <person name="Litvintseva A."/>
            <person name="Heitman J."/>
            <person name="Chen Y."/>
            <person name="Sun S."/>
            <person name="Springer D."/>
            <person name="Dromer F."/>
            <person name="Young S."/>
            <person name="Zeng Q."/>
            <person name="Chapman S."/>
            <person name="Gujja S."/>
            <person name="Saif S."/>
            <person name="Birren B."/>
        </authorList>
    </citation>
    <scope>NUCLEOTIDE SEQUENCE [LARGE SCALE GENOMIC DNA]</scope>
    <source>
        <strain evidence="4 5">CBS 6039</strain>
    </source>
</reference>
<evidence type="ECO:0000256" key="1">
    <source>
        <dbReference type="SAM" id="Coils"/>
    </source>
</evidence>
<feature type="region of interest" description="Disordered" evidence="2">
    <location>
        <begin position="1"/>
        <end position="307"/>
    </location>
</feature>
<feature type="region of interest" description="Disordered" evidence="2">
    <location>
        <begin position="327"/>
        <end position="412"/>
    </location>
</feature>
<evidence type="ECO:0000313" key="4">
    <source>
        <dbReference type="EMBL" id="ODN75971.1"/>
    </source>
</evidence>
<feature type="compositionally biased region" description="Low complexity" evidence="2">
    <location>
        <begin position="556"/>
        <end position="570"/>
    </location>
</feature>
<protein>
    <recommendedName>
        <fullName evidence="3">Putative zinc-finger domain-containing protein</fullName>
    </recommendedName>
</protein>
<proteinExistence type="predicted"/>
<feature type="region of interest" description="Disordered" evidence="2">
    <location>
        <begin position="913"/>
        <end position="950"/>
    </location>
</feature>
<feature type="region of interest" description="Disordered" evidence="2">
    <location>
        <begin position="1085"/>
        <end position="1106"/>
    </location>
</feature>
<keyword evidence="5" id="KW-1185">Reference proteome</keyword>
<feature type="compositionally biased region" description="Basic and acidic residues" evidence="2">
    <location>
        <begin position="929"/>
        <end position="950"/>
    </location>
</feature>
<feature type="compositionally biased region" description="Low complexity" evidence="2">
    <location>
        <begin position="774"/>
        <end position="787"/>
    </location>
</feature>
<feature type="region of interest" description="Disordered" evidence="2">
    <location>
        <begin position="541"/>
        <end position="641"/>
    </location>
</feature>
<feature type="compositionally biased region" description="Pro residues" evidence="2">
    <location>
        <begin position="718"/>
        <end position="734"/>
    </location>
</feature>
<feature type="compositionally biased region" description="Polar residues" evidence="2">
    <location>
        <begin position="571"/>
        <end position="583"/>
    </location>
</feature>
<feature type="region of interest" description="Disordered" evidence="2">
    <location>
        <begin position="964"/>
        <end position="987"/>
    </location>
</feature>
<feature type="compositionally biased region" description="Basic and acidic residues" evidence="2">
    <location>
        <begin position="876"/>
        <end position="886"/>
    </location>
</feature>
<feature type="compositionally biased region" description="Low complexity" evidence="2">
    <location>
        <begin position="1089"/>
        <end position="1101"/>
    </location>
</feature>
<dbReference type="EMBL" id="AWGJ01000009">
    <property type="protein sequence ID" value="ODN75971.1"/>
    <property type="molecule type" value="Genomic_DNA"/>
</dbReference>
<dbReference type="Proteomes" id="UP000094065">
    <property type="component" value="Unassembled WGS sequence"/>
</dbReference>
<feature type="compositionally biased region" description="Acidic residues" evidence="2">
    <location>
        <begin position="917"/>
        <end position="928"/>
    </location>
</feature>
<accession>A0A1E3HKI9</accession>
<dbReference type="GeneID" id="30157253"/>
<sequence length="1258" mass="134623">MGSAQSTPGPRPPSDHPTMETNPFPPPTAGPLSHPVQGDGGQSTQWPLTLSTDTSLLTLKEAARNSSRRRNDTRLPSAGTSPHAPLSQRISKPRLPLADRIGKTKPVYIDREEGEISDEEDGQEFVERHEGKNLAQRLGQPSAASSLSASGGTQPHASAAPSRSHAGVSLMERLERLSSPRKRTSQQQMSPLASSPPPSPPLPHIPSTPETEVSRPASPEFPPTPPMPATAGPATPPLPPKSDWLPSTSPRPPTPMLDEGMKVETPPLPSPRRVLDSRPPSPSDPPPVEEERPCTPPIPQREEPLEMYDPVEVYRERLSRSPGAVTAGELMTHPLTPPIPPASSDMDLDIAPVDMPEQSQTMAEAVQQDEFLQISNEEEARVDAGEEESPDEEASSSAEQPPSTAAASDAIPEDTTDYMGLIRGLILDGVSPQQLIERGASAHSVMVVCQEIVERTKQSAESVEQGSAEKAAFLAVEEEALHAEGSESRPIYVASSSAASSPALAHLAHPQPSSLGASQLKETLDLTLPAKPVARLVPQESFRPKQPSPAPVQILPPAVSVPDVPSASSSKLDTSIPDASSNLPPRPDSLPPTVPSPNVPVSPASNQTSKKKKKNKKTKKEKAAANAANKKKETPVTQRATGAVVSMTPEDIALHGQNLYEHNLRFHAAMMAGQLPPRPGAYPAYPIHDYPVSSFNPDMPPHLHPYRPATLGPDIRPVEPPGAPPPPPDHPPPDASAAALHARKRMALESMRRKKPASAQSEVEVDTVRPAVDSSRSQSQSREAEAYEQAAALEKEFFNAYISGQGSAGAPPDVPGNVHEKMNGSESMDMELEEPEEGEIAAPPPVLPVIAMSESVTPAEHIPGAPTAARRGIKRPHAEDLMDVRPHSAPPARRTTAPRRLFGLPLNPNLLLLHVDDDSDSDSDDEMEELQKREEERQREAEEKQKRLNENILRLKAEIAMKKRRKLAGGTSGAASPTTGNATPALGAGVVQNLTETAEASEKSVGIDKLASAGAAALSVPEDTRARSSTPADIKQLTVELAQVEAQKEEQAKEIMSANALKSAEEPIIADDDIQVDEEVVVGQAKDATQPSQPSTQPSTSHKPKNFQAYHPILSHYPQLPSAISLQPSPHTPAPNPFVQINRVLLDSIILTNRSQAGSVTLCRAEAGGGKCADRSCQSAHLTKGSIISDDDVVEYVYEAYIIPQGKASGREKHEVADIVAAARRQVVSGQTIPKHTIRTDDDTHKQLFEKVGQLLQS</sequence>
<feature type="compositionally biased region" description="Low complexity" evidence="2">
    <location>
        <begin position="890"/>
        <end position="900"/>
    </location>
</feature>
<feature type="compositionally biased region" description="Pro residues" evidence="2">
    <location>
        <begin position="584"/>
        <end position="600"/>
    </location>
</feature>
<comment type="caution">
    <text evidence="4">The sequence shown here is derived from an EMBL/GenBank/DDBJ whole genome shotgun (WGS) entry which is preliminary data.</text>
</comment>
<feature type="compositionally biased region" description="Low complexity" evidence="2">
    <location>
        <begin position="142"/>
        <end position="166"/>
    </location>
</feature>
<dbReference type="RefSeq" id="XP_018991502.1">
    <property type="nucleotide sequence ID" value="XM_019140351.1"/>
</dbReference>
<dbReference type="Pfam" id="PF10650">
    <property type="entry name" value="zf-C3H1"/>
    <property type="match status" value="1"/>
</dbReference>
<name>A0A1E3HKI9_9TREE</name>
<dbReference type="AlphaFoldDB" id="A0A1E3HKI9"/>
<feature type="region of interest" description="Disordered" evidence="2">
    <location>
        <begin position="706"/>
        <end position="787"/>
    </location>
</feature>
<organism evidence="4 5">
    <name type="scientific">Cryptococcus amylolentus CBS 6039</name>
    <dbReference type="NCBI Taxonomy" id="1295533"/>
    <lineage>
        <taxon>Eukaryota</taxon>
        <taxon>Fungi</taxon>
        <taxon>Dikarya</taxon>
        <taxon>Basidiomycota</taxon>
        <taxon>Agaricomycotina</taxon>
        <taxon>Tremellomycetes</taxon>
        <taxon>Tremellales</taxon>
        <taxon>Cryptococcaceae</taxon>
        <taxon>Cryptococcus</taxon>
    </lineage>
</organism>